<reference evidence="2 3" key="1">
    <citation type="submission" date="2024-05" db="EMBL/GenBank/DDBJ databases">
        <title>Genetic variation in Jamaican populations of the coffee berry borer (Hypothenemus hampei).</title>
        <authorList>
            <person name="Errbii M."/>
            <person name="Myrie A."/>
        </authorList>
    </citation>
    <scope>NUCLEOTIDE SEQUENCE [LARGE SCALE GENOMIC DNA]</scope>
    <source>
        <strain evidence="2">JA-Hopewell-2020-01-JO</strain>
        <tissue evidence="2">Whole body</tissue>
    </source>
</reference>
<keyword evidence="3" id="KW-1185">Reference proteome</keyword>
<dbReference type="Proteomes" id="UP001566132">
    <property type="component" value="Unassembled WGS sequence"/>
</dbReference>
<accession>A0ABD1EIX9</accession>
<dbReference type="EMBL" id="JBDJPC010000008">
    <property type="protein sequence ID" value="KAL1493136.1"/>
    <property type="molecule type" value="Genomic_DNA"/>
</dbReference>
<organism evidence="2 3">
    <name type="scientific">Hypothenemus hampei</name>
    <name type="common">Coffee berry borer</name>
    <dbReference type="NCBI Taxonomy" id="57062"/>
    <lineage>
        <taxon>Eukaryota</taxon>
        <taxon>Metazoa</taxon>
        <taxon>Ecdysozoa</taxon>
        <taxon>Arthropoda</taxon>
        <taxon>Hexapoda</taxon>
        <taxon>Insecta</taxon>
        <taxon>Pterygota</taxon>
        <taxon>Neoptera</taxon>
        <taxon>Endopterygota</taxon>
        <taxon>Coleoptera</taxon>
        <taxon>Polyphaga</taxon>
        <taxon>Cucujiformia</taxon>
        <taxon>Curculionidae</taxon>
        <taxon>Scolytinae</taxon>
        <taxon>Hypothenemus</taxon>
    </lineage>
</organism>
<dbReference type="AlphaFoldDB" id="A0ABD1EIX9"/>
<proteinExistence type="predicted"/>
<gene>
    <name evidence="2" type="ORF">ABEB36_011255</name>
</gene>
<protein>
    <recommendedName>
        <fullName evidence="1">DUF4817 domain-containing protein</fullName>
    </recommendedName>
</protein>
<dbReference type="InterPro" id="IPR032135">
    <property type="entry name" value="DUF4817"/>
</dbReference>
<dbReference type="Pfam" id="PF16087">
    <property type="entry name" value="DUF4817"/>
    <property type="match status" value="1"/>
</dbReference>
<feature type="domain" description="DUF4817" evidence="1">
    <location>
        <begin position="7"/>
        <end position="49"/>
    </location>
</feature>
<evidence type="ECO:0000313" key="2">
    <source>
        <dbReference type="EMBL" id="KAL1493136.1"/>
    </source>
</evidence>
<name>A0ABD1EIX9_HYPHA</name>
<sequence length="102" mass="12466">MNNQELTDVLQVYFESLKNSHEAVRRYRERFPNREIPTHHKFRRLEENFAELNVWMHFQETPHTASREISQRCGTLQKTVLAILTKLKYIFYFPHKIQAKYK</sequence>
<comment type="caution">
    <text evidence="2">The sequence shown here is derived from an EMBL/GenBank/DDBJ whole genome shotgun (WGS) entry which is preliminary data.</text>
</comment>
<evidence type="ECO:0000259" key="1">
    <source>
        <dbReference type="Pfam" id="PF16087"/>
    </source>
</evidence>
<evidence type="ECO:0000313" key="3">
    <source>
        <dbReference type="Proteomes" id="UP001566132"/>
    </source>
</evidence>